<dbReference type="EC" id="7.2.1.3" evidence="11"/>
<keyword evidence="3" id="KW-0813">Transport</keyword>
<dbReference type="EMBL" id="PSQE01000001">
    <property type="protein sequence ID" value="RHN78111.1"/>
    <property type="molecule type" value="Genomic_DNA"/>
</dbReference>
<feature type="domain" description="Cytochrome b561" evidence="14">
    <location>
        <begin position="9"/>
        <end position="209"/>
    </location>
</feature>
<dbReference type="EMBL" id="CM001217">
    <property type="protein sequence ID" value="KEH40690.1"/>
    <property type="molecule type" value="Genomic_DNA"/>
</dbReference>
<dbReference type="Proteomes" id="UP000002051">
    <property type="component" value="Unassembled WGS sequence"/>
</dbReference>
<evidence type="ECO:0000256" key="5">
    <source>
        <dbReference type="ARBA" id="ARBA00022692"/>
    </source>
</evidence>
<sequence length="211" mass="23413">MSACVMSGLAHLFGILSFILILVWLLHFREGIDYASVNPFRVFNVHPLMMFLSLIFLAGEAIMAFQTVPAQRHIKKFFHMALHLIAIVLGIVGLCAVFKFHDMLHIPHLYSLHGWIGILTLCSYGLQWVFGLVTFLVPGAQDATRARVLPWHKIGGKVLFLMAICAAETGLMEKAGFLSLKAHQTETSLVTFTGLSILLFGAFVFVSIGIR</sequence>
<gene>
    <name evidence="17" type="primary">25482609</name>
    <name evidence="15" type="ordered locus">MTR_1g033390</name>
    <name evidence="16" type="ORF">MtrunA17_Chr1g0161941</name>
</gene>
<dbReference type="CDD" id="cd08766">
    <property type="entry name" value="Cyt_b561_ACYB-1_like"/>
    <property type="match status" value="1"/>
</dbReference>
<evidence type="ECO:0000256" key="11">
    <source>
        <dbReference type="ARBA" id="ARBA00024225"/>
    </source>
</evidence>
<dbReference type="AlphaFoldDB" id="A0A072VRC8"/>
<dbReference type="FunFam" id="1.20.120.1770:FF:000001">
    <property type="entry name" value="Cytochrome b reductase 1"/>
    <property type="match status" value="1"/>
</dbReference>
<reference evidence="19" key="4">
    <citation type="journal article" date="2018" name="Nat. Plants">
        <title>Whole-genome landscape of Medicago truncatula symbiotic genes.</title>
        <authorList>
            <person name="Pecrix Y."/>
            <person name="Staton S.E."/>
            <person name="Sallet E."/>
            <person name="Lelandais-Briere C."/>
            <person name="Moreau S."/>
            <person name="Carrere S."/>
            <person name="Blein T."/>
            <person name="Jardinaud M.F."/>
            <person name="Latrasse D."/>
            <person name="Zouine M."/>
            <person name="Zahm M."/>
            <person name="Kreplak J."/>
            <person name="Mayjonade B."/>
            <person name="Satge C."/>
            <person name="Perez M."/>
            <person name="Cauet S."/>
            <person name="Marande W."/>
            <person name="Chantry-Darmon C."/>
            <person name="Lopez-Roques C."/>
            <person name="Bouchez O."/>
            <person name="Berard A."/>
            <person name="Debelle F."/>
            <person name="Munos S."/>
            <person name="Bendahmane A."/>
            <person name="Berges H."/>
            <person name="Niebel A."/>
            <person name="Buitink J."/>
            <person name="Frugier F."/>
            <person name="Benhamed M."/>
            <person name="Crespi M."/>
            <person name="Gouzy J."/>
            <person name="Gamas P."/>
        </authorList>
    </citation>
    <scope>NUCLEOTIDE SEQUENCE [LARGE SCALE GENOMIC DNA]</scope>
    <source>
        <strain evidence="19">cv. Jemalong A17</strain>
    </source>
</reference>
<dbReference type="Gene3D" id="1.20.120.1770">
    <property type="match status" value="1"/>
</dbReference>
<dbReference type="Pfam" id="PF03188">
    <property type="entry name" value="Cytochrom_B561"/>
    <property type="match status" value="1"/>
</dbReference>
<evidence type="ECO:0000256" key="12">
    <source>
        <dbReference type="ARBA" id="ARBA00051575"/>
    </source>
</evidence>
<evidence type="ECO:0000256" key="6">
    <source>
        <dbReference type="ARBA" id="ARBA00022723"/>
    </source>
</evidence>
<evidence type="ECO:0000313" key="16">
    <source>
        <dbReference type="EMBL" id="RHN78111.1"/>
    </source>
</evidence>
<evidence type="ECO:0000256" key="10">
    <source>
        <dbReference type="ARBA" id="ARBA00023136"/>
    </source>
</evidence>
<organism evidence="15 18">
    <name type="scientific">Medicago truncatula</name>
    <name type="common">Barrel medic</name>
    <name type="synonym">Medicago tribuloides</name>
    <dbReference type="NCBI Taxonomy" id="3880"/>
    <lineage>
        <taxon>Eukaryota</taxon>
        <taxon>Viridiplantae</taxon>
        <taxon>Streptophyta</taxon>
        <taxon>Embryophyta</taxon>
        <taxon>Tracheophyta</taxon>
        <taxon>Spermatophyta</taxon>
        <taxon>Magnoliopsida</taxon>
        <taxon>eudicotyledons</taxon>
        <taxon>Gunneridae</taxon>
        <taxon>Pentapetalae</taxon>
        <taxon>rosids</taxon>
        <taxon>fabids</taxon>
        <taxon>Fabales</taxon>
        <taxon>Fabaceae</taxon>
        <taxon>Papilionoideae</taxon>
        <taxon>50 kb inversion clade</taxon>
        <taxon>NPAAA clade</taxon>
        <taxon>Hologalegina</taxon>
        <taxon>IRL clade</taxon>
        <taxon>Trifolieae</taxon>
        <taxon>Medicago</taxon>
    </lineage>
</organism>
<accession>A0A072VRC8</accession>
<dbReference type="EnsemblPlants" id="KEH40690">
    <property type="protein sequence ID" value="KEH40690"/>
    <property type="gene ID" value="MTR_1g033390"/>
</dbReference>
<dbReference type="KEGG" id="mtr:25482609"/>
<keyword evidence="16" id="KW-0560">Oxidoreductase</keyword>
<feature type="transmembrane region" description="Helical" evidence="13">
    <location>
        <begin position="77"/>
        <end position="100"/>
    </location>
</feature>
<evidence type="ECO:0000256" key="8">
    <source>
        <dbReference type="ARBA" id="ARBA00022989"/>
    </source>
</evidence>
<keyword evidence="7" id="KW-0249">Electron transport</keyword>
<comment type="subcellular location">
    <subcellularLocation>
        <location evidence="2">Membrane</location>
        <topology evidence="2">Multi-pass membrane protein</topology>
    </subcellularLocation>
</comment>
<evidence type="ECO:0000313" key="17">
    <source>
        <dbReference type="EnsemblPlants" id="KEH40690"/>
    </source>
</evidence>
<comment type="cofactor">
    <cofactor evidence="1">
        <name>heme b</name>
        <dbReference type="ChEBI" id="CHEBI:60344"/>
    </cofactor>
</comment>
<evidence type="ECO:0000256" key="4">
    <source>
        <dbReference type="ARBA" id="ARBA00022617"/>
    </source>
</evidence>
<dbReference type="PROSITE" id="PS50939">
    <property type="entry name" value="CYTOCHROME_B561"/>
    <property type="match status" value="1"/>
</dbReference>
<dbReference type="STRING" id="3880.A0A072VRC8"/>
<dbReference type="InterPro" id="IPR006593">
    <property type="entry name" value="Cyt_b561/ferric_Rdtase_TM"/>
</dbReference>
<comment type="catalytic activity">
    <reaction evidence="12">
        <text>Fe(3+)(out) + L-ascorbate(in) = monodehydro-L-ascorbate radical(in) + Fe(2+)(out) + H(+)</text>
        <dbReference type="Rhea" id="RHEA:30403"/>
        <dbReference type="ChEBI" id="CHEBI:15378"/>
        <dbReference type="ChEBI" id="CHEBI:29033"/>
        <dbReference type="ChEBI" id="CHEBI:29034"/>
        <dbReference type="ChEBI" id="CHEBI:38290"/>
        <dbReference type="ChEBI" id="CHEBI:59513"/>
        <dbReference type="EC" id="7.2.1.3"/>
    </reaction>
</comment>
<dbReference type="GO" id="GO:0016491">
    <property type="term" value="F:oxidoreductase activity"/>
    <property type="evidence" value="ECO:0000318"/>
    <property type="project" value="GO_Central"/>
</dbReference>
<evidence type="ECO:0000313" key="18">
    <source>
        <dbReference type="Proteomes" id="UP000002051"/>
    </source>
</evidence>
<dbReference type="Proteomes" id="UP000265566">
    <property type="component" value="Chromosome 1"/>
</dbReference>
<reference evidence="16" key="5">
    <citation type="journal article" date="2018" name="Nat. Plants">
        <title>Whole-genome landscape of Medicago truncatula symbiotic genes.</title>
        <authorList>
            <person name="Pecrix Y."/>
            <person name="Gamas P."/>
            <person name="Carrere S."/>
        </authorList>
    </citation>
    <scope>NUCLEOTIDE SEQUENCE</scope>
    <source>
        <tissue evidence="16">Leaves</tissue>
    </source>
</reference>
<dbReference type="GO" id="GO:0046872">
    <property type="term" value="F:metal ion binding"/>
    <property type="evidence" value="ECO:0007669"/>
    <property type="project" value="UniProtKB-KW"/>
</dbReference>
<feature type="transmembrane region" description="Helical" evidence="13">
    <location>
        <begin position="112"/>
        <end position="137"/>
    </location>
</feature>
<evidence type="ECO:0000313" key="15">
    <source>
        <dbReference type="EMBL" id="KEH40690.1"/>
    </source>
</evidence>
<feature type="transmembrane region" description="Helical" evidence="13">
    <location>
        <begin position="48"/>
        <end position="65"/>
    </location>
</feature>
<keyword evidence="4" id="KW-0349">Heme</keyword>
<evidence type="ECO:0000256" key="1">
    <source>
        <dbReference type="ARBA" id="ARBA00001970"/>
    </source>
</evidence>
<evidence type="ECO:0000256" key="2">
    <source>
        <dbReference type="ARBA" id="ARBA00004141"/>
    </source>
</evidence>
<keyword evidence="6" id="KW-0479">Metal-binding</keyword>
<feature type="transmembrane region" description="Helical" evidence="13">
    <location>
        <begin position="158"/>
        <end position="177"/>
    </location>
</feature>
<dbReference type="HOGENOM" id="CLU_069712_0_1_1"/>
<dbReference type="InterPro" id="IPR043205">
    <property type="entry name" value="CYB561/CYBRD1-like"/>
</dbReference>
<reference evidence="17" key="3">
    <citation type="submission" date="2015-04" db="UniProtKB">
        <authorList>
            <consortium name="EnsemblPlants"/>
        </authorList>
    </citation>
    <scope>IDENTIFICATION</scope>
    <source>
        <strain evidence="17">cv. Jemalong A17</strain>
    </source>
</reference>
<name>A0A072VRC8_MEDTR</name>
<evidence type="ECO:0000256" key="13">
    <source>
        <dbReference type="SAM" id="Phobius"/>
    </source>
</evidence>
<protein>
    <recommendedName>
        <fullName evidence="11">ascorbate ferrireductase (transmembrane)</fullName>
        <ecNumber evidence="11">7.2.1.3</ecNumber>
    </recommendedName>
</protein>
<evidence type="ECO:0000256" key="3">
    <source>
        <dbReference type="ARBA" id="ARBA00022448"/>
    </source>
</evidence>
<keyword evidence="8 13" id="KW-1133">Transmembrane helix</keyword>
<evidence type="ECO:0000313" key="19">
    <source>
        <dbReference type="Proteomes" id="UP000265566"/>
    </source>
</evidence>
<keyword evidence="5 13" id="KW-0812">Transmembrane</keyword>
<dbReference type="GO" id="GO:0140571">
    <property type="term" value="F:transmembrane ascorbate ferrireductase activity"/>
    <property type="evidence" value="ECO:0007669"/>
    <property type="project" value="UniProtKB-EC"/>
</dbReference>
<keyword evidence="9" id="KW-0408">Iron</keyword>
<feature type="transmembrane region" description="Helical" evidence="13">
    <location>
        <begin position="9"/>
        <end position="28"/>
    </location>
</feature>
<dbReference type="PANTHER" id="PTHR10106">
    <property type="entry name" value="CYTOCHROME B561-RELATED"/>
    <property type="match status" value="1"/>
</dbReference>
<dbReference type="PANTHER" id="PTHR10106:SF15">
    <property type="entry name" value="TRANSMEMBRANE ASCORBATE FERRIREDUCTASE 3-RELATED"/>
    <property type="match status" value="1"/>
</dbReference>
<reference evidence="15 18" key="1">
    <citation type="journal article" date="2011" name="Nature">
        <title>The Medicago genome provides insight into the evolution of rhizobial symbioses.</title>
        <authorList>
            <person name="Young N.D."/>
            <person name="Debelle F."/>
            <person name="Oldroyd G.E."/>
            <person name="Geurts R."/>
            <person name="Cannon S.B."/>
            <person name="Udvardi M.K."/>
            <person name="Benedito V.A."/>
            <person name="Mayer K.F."/>
            <person name="Gouzy J."/>
            <person name="Schoof H."/>
            <person name="Van de Peer Y."/>
            <person name="Proost S."/>
            <person name="Cook D.R."/>
            <person name="Meyers B.C."/>
            <person name="Spannagl M."/>
            <person name="Cheung F."/>
            <person name="De Mita S."/>
            <person name="Krishnakumar V."/>
            <person name="Gundlach H."/>
            <person name="Zhou S."/>
            <person name="Mudge J."/>
            <person name="Bharti A.K."/>
            <person name="Murray J.D."/>
            <person name="Naoumkina M.A."/>
            <person name="Rosen B."/>
            <person name="Silverstein K.A."/>
            <person name="Tang H."/>
            <person name="Rombauts S."/>
            <person name="Zhao P.X."/>
            <person name="Zhou P."/>
            <person name="Barbe V."/>
            <person name="Bardou P."/>
            <person name="Bechner M."/>
            <person name="Bellec A."/>
            <person name="Berger A."/>
            <person name="Berges H."/>
            <person name="Bidwell S."/>
            <person name="Bisseling T."/>
            <person name="Choisne N."/>
            <person name="Couloux A."/>
            <person name="Denny R."/>
            <person name="Deshpande S."/>
            <person name="Dai X."/>
            <person name="Doyle J.J."/>
            <person name="Dudez A.M."/>
            <person name="Farmer A.D."/>
            <person name="Fouteau S."/>
            <person name="Franken C."/>
            <person name="Gibelin C."/>
            <person name="Gish J."/>
            <person name="Goldstein S."/>
            <person name="Gonzalez A.J."/>
            <person name="Green P.J."/>
            <person name="Hallab A."/>
            <person name="Hartog M."/>
            <person name="Hua A."/>
            <person name="Humphray S.J."/>
            <person name="Jeong D.H."/>
            <person name="Jing Y."/>
            <person name="Jocker A."/>
            <person name="Kenton S.M."/>
            <person name="Kim D.J."/>
            <person name="Klee K."/>
            <person name="Lai H."/>
            <person name="Lang C."/>
            <person name="Lin S."/>
            <person name="Macmil S.L."/>
            <person name="Magdelenat G."/>
            <person name="Matthews L."/>
            <person name="McCorrison J."/>
            <person name="Monaghan E.L."/>
            <person name="Mun J.H."/>
            <person name="Najar F.Z."/>
            <person name="Nicholson C."/>
            <person name="Noirot C."/>
            <person name="O'Bleness M."/>
            <person name="Paule C.R."/>
            <person name="Poulain J."/>
            <person name="Prion F."/>
            <person name="Qin B."/>
            <person name="Qu C."/>
            <person name="Retzel E.F."/>
            <person name="Riddle C."/>
            <person name="Sallet E."/>
            <person name="Samain S."/>
            <person name="Samson N."/>
            <person name="Sanders I."/>
            <person name="Saurat O."/>
            <person name="Scarpelli C."/>
            <person name="Schiex T."/>
            <person name="Segurens B."/>
            <person name="Severin A.J."/>
            <person name="Sherrier D.J."/>
            <person name="Shi R."/>
            <person name="Sims S."/>
            <person name="Singer S.R."/>
            <person name="Sinharoy S."/>
            <person name="Sterck L."/>
            <person name="Viollet A."/>
            <person name="Wang B.B."/>
            <person name="Wang K."/>
            <person name="Wang M."/>
            <person name="Wang X."/>
            <person name="Warfsmann J."/>
            <person name="Weissenbach J."/>
            <person name="White D.D."/>
            <person name="White J.D."/>
            <person name="Wiley G.B."/>
            <person name="Wincker P."/>
            <person name="Xing Y."/>
            <person name="Yang L."/>
            <person name="Yao Z."/>
            <person name="Ying F."/>
            <person name="Zhai J."/>
            <person name="Zhou L."/>
            <person name="Zuber A."/>
            <person name="Denarie J."/>
            <person name="Dixon R.A."/>
            <person name="May G.D."/>
            <person name="Schwartz D.C."/>
            <person name="Rogers J."/>
            <person name="Quetier F."/>
            <person name="Town C.D."/>
            <person name="Roe B.A."/>
        </authorList>
    </citation>
    <scope>NUCLEOTIDE SEQUENCE [LARGE SCALE GENOMIC DNA]</scope>
    <source>
        <strain evidence="15">A17</strain>
        <strain evidence="17 18">cv. Jemalong A17</strain>
    </source>
</reference>
<feature type="transmembrane region" description="Helical" evidence="13">
    <location>
        <begin position="189"/>
        <end position="210"/>
    </location>
</feature>
<evidence type="ECO:0000256" key="9">
    <source>
        <dbReference type="ARBA" id="ARBA00023004"/>
    </source>
</evidence>
<dbReference type="OrthoDB" id="907479at2759"/>
<dbReference type="Gramene" id="rna1632">
    <property type="protein sequence ID" value="RHN78111.1"/>
    <property type="gene ID" value="gene1632"/>
</dbReference>
<keyword evidence="18" id="KW-1185">Reference proteome</keyword>
<reference evidence="15 18" key="2">
    <citation type="journal article" date="2014" name="BMC Genomics">
        <title>An improved genome release (version Mt4.0) for the model legume Medicago truncatula.</title>
        <authorList>
            <person name="Tang H."/>
            <person name="Krishnakumar V."/>
            <person name="Bidwell S."/>
            <person name="Rosen B."/>
            <person name="Chan A."/>
            <person name="Zhou S."/>
            <person name="Gentzbittel L."/>
            <person name="Childs K.L."/>
            <person name="Yandell M."/>
            <person name="Gundlach H."/>
            <person name="Mayer K.F."/>
            <person name="Schwartz D.C."/>
            <person name="Town C.D."/>
        </authorList>
    </citation>
    <scope>GENOME REANNOTATION</scope>
    <source>
        <strain evidence="15">A17</strain>
        <strain evidence="17 18">cv. Jemalong A17</strain>
    </source>
</reference>
<proteinExistence type="predicted"/>
<evidence type="ECO:0000259" key="14">
    <source>
        <dbReference type="PROSITE" id="PS50939"/>
    </source>
</evidence>
<keyword evidence="10 13" id="KW-0472">Membrane</keyword>
<dbReference type="GO" id="GO:0016020">
    <property type="term" value="C:membrane"/>
    <property type="evidence" value="ECO:0007669"/>
    <property type="project" value="UniProtKB-SubCell"/>
</dbReference>
<dbReference type="SMART" id="SM00665">
    <property type="entry name" value="B561"/>
    <property type="match status" value="1"/>
</dbReference>
<evidence type="ECO:0000256" key="7">
    <source>
        <dbReference type="ARBA" id="ARBA00022982"/>
    </source>
</evidence>